<keyword evidence="11 18" id="KW-0413">Isomerase</keyword>
<evidence type="ECO:0000256" key="9">
    <source>
        <dbReference type="ARBA" id="ARBA00022958"/>
    </source>
</evidence>
<evidence type="ECO:0000256" key="18">
    <source>
        <dbReference type="HAMAP-Rule" id="MF_01966"/>
    </source>
</evidence>
<dbReference type="Gene3D" id="3.40.50.10260">
    <property type="entry name" value="YjeF N-terminal domain"/>
    <property type="match status" value="1"/>
</dbReference>
<evidence type="ECO:0000256" key="14">
    <source>
        <dbReference type="ARBA" id="ARBA00025153"/>
    </source>
</evidence>
<dbReference type="HAMAP" id="MF_01965">
    <property type="entry name" value="NADHX_dehydratase"/>
    <property type="match status" value="1"/>
</dbReference>
<comment type="cofactor">
    <cofactor evidence="18 19">
        <name>K(+)</name>
        <dbReference type="ChEBI" id="CHEBI:29103"/>
    </cofactor>
    <text evidence="18 19">Binds 1 potassium ion per subunit.</text>
</comment>
<comment type="caution">
    <text evidence="18">Lacks conserved residue(s) required for the propagation of feature annotation.</text>
</comment>
<reference evidence="22" key="1">
    <citation type="submission" date="2020-04" db="EMBL/GenBank/DDBJ databases">
        <title>Description of Shewanella salipaludis sp. nov., isolated from a salt marsh.</title>
        <authorList>
            <person name="Park S."/>
            <person name="Yoon J.-H."/>
        </authorList>
    </citation>
    <scope>NUCLEOTIDE SEQUENCE</scope>
    <source>
        <strain evidence="22">SHSM-M6</strain>
    </source>
</reference>
<dbReference type="InterPro" id="IPR030677">
    <property type="entry name" value="Nnr"/>
</dbReference>
<dbReference type="NCBIfam" id="TIGR00196">
    <property type="entry name" value="yjeF_cterm"/>
    <property type="match status" value="1"/>
</dbReference>
<comment type="function">
    <text evidence="17">Catalyzes the dehydration of the S-form of NAD(P)HX at the expense of ADP, which is converted to AMP. Together with NAD(P)HX epimerase, which catalyzes the epimerization of the S- and R-forms, the enzyme allows the repair of both epimers of NAD(P)HX, a damaged form of NAD(P)H that is a result of enzymatic or heat-dependent hydration.</text>
</comment>
<dbReference type="PROSITE" id="PS51383">
    <property type="entry name" value="YJEF_C_3"/>
    <property type="match status" value="1"/>
</dbReference>
<comment type="caution">
    <text evidence="22">The sequence shown here is derived from an EMBL/GenBank/DDBJ whole genome shotgun (WGS) entry which is preliminary data.</text>
</comment>
<feature type="binding site" evidence="17">
    <location>
        <begin position="409"/>
        <end position="413"/>
    </location>
    <ligand>
        <name>AMP</name>
        <dbReference type="ChEBI" id="CHEBI:456215"/>
    </ligand>
</feature>
<comment type="catalytic activity">
    <reaction evidence="15 17 19">
        <text>(6S)-NADHX + ADP = AMP + phosphate + NADH + H(+)</text>
        <dbReference type="Rhea" id="RHEA:32223"/>
        <dbReference type="ChEBI" id="CHEBI:15378"/>
        <dbReference type="ChEBI" id="CHEBI:43474"/>
        <dbReference type="ChEBI" id="CHEBI:57945"/>
        <dbReference type="ChEBI" id="CHEBI:64074"/>
        <dbReference type="ChEBI" id="CHEBI:456215"/>
        <dbReference type="ChEBI" id="CHEBI:456216"/>
        <dbReference type="EC" id="4.2.1.136"/>
    </reaction>
</comment>
<evidence type="ECO:0000256" key="4">
    <source>
        <dbReference type="ARBA" id="ARBA00009524"/>
    </source>
</evidence>
<evidence type="ECO:0000256" key="17">
    <source>
        <dbReference type="HAMAP-Rule" id="MF_01965"/>
    </source>
</evidence>
<feature type="binding site" evidence="18">
    <location>
        <position position="162"/>
    </location>
    <ligand>
        <name>(6S)-NADPHX</name>
        <dbReference type="ChEBI" id="CHEBI:64076"/>
    </ligand>
</feature>
<dbReference type="InterPro" id="IPR004443">
    <property type="entry name" value="YjeF_N_dom"/>
</dbReference>
<gene>
    <name evidence="18" type="primary">nnrE</name>
    <name evidence="17" type="synonym">nnrD</name>
    <name evidence="22" type="ORF">HC757_09020</name>
</gene>
<dbReference type="InterPro" id="IPR029056">
    <property type="entry name" value="Ribokinase-like"/>
</dbReference>
<dbReference type="Proteomes" id="UP000737113">
    <property type="component" value="Unassembled WGS sequence"/>
</dbReference>
<evidence type="ECO:0000256" key="8">
    <source>
        <dbReference type="ARBA" id="ARBA00022857"/>
    </source>
</evidence>
<evidence type="ECO:0000256" key="16">
    <source>
        <dbReference type="ARBA" id="ARBA00049209"/>
    </source>
</evidence>
<proteinExistence type="inferred from homology"/>
<comment type="function">
    <text evidence="18">Catalyzes the epimerization of the S- and R-forms of NAD(P)HX, a damaged form of NAD(P)H that is a result of enzymatic or heat-dependent hydration. This is a prerequisite for the S-specific NAD(P)H-hydrate dehydratase to allow the repair of both epimers of NAD(P)HX.</text>
</comment>
<dbReference type="HAMAP" id="MF_01966">
    <property type="entry name" value="NADHX_epimerase"/>
    <property type="match status" value="1"/>
</dbReference>
<dbReference type="InterPro" id="IPR036652">
    <property type="entry name" value="YjeF_N_dom_sf"/>
</dbReference>
<comment type="similarity">
    <text evidence="18">Belongs to the NnrE/AIBP family.</text>
</comment>
<evidence type="ECO:0000256" key="12">
    <source>
        <dbReference type="ARBA" id="ARBA00023239"/>
    </source>
</evidence>
<dbReference type="PIRSF" id="PIRSF017184">
    <property type="entry name" value="Nnr"/>
    <property type="match status" value="1"/>
</dbReference>
<evidence type="ECO:0000256" key="10">
    <source>
        <dbReference type="ARBA" id="ARBA00023027"/>
    </source>
</evidence>
<evidence type="ECO:0000256" key="13">
    <source>
        <dbReference type="ARBA" id="ARBA00023268"/>
    </source>
</evidence>
<comment type="subunit">
    <text evidence="17">Homotetramer.</text>
</comment>
<dbReference type="EC" id="5.1.99.6" evidence="19"/>
<organism evidence="22 23">
    <name type="scientific">Shewanella salipaludis</name>
    <dbReference type="NCBI Taxonomy" id="2723052"/>
    <lineage>
        <taxon>Bacteria</taxon>
        <taxon>Pseudomonadati</taxon>
        <taxon>Pseudomonadota</taxon>
        <taxon>Gammaproteobacteria</taxon>
        <taxon>Alteromonadales</taxon>
        <taxon>Shewanellaceae</taxon>
        <taxon>Shewanella</taxon>
    </lineage>
</organism>
<name>A0A972G6D1_9GAMM</name>
<protein>
    <recommendedName>
        <fullName evidence="19">Bifunctional NAD(P)H-hydrate repair enzyme</fullName>
    </recommendedName>
    <alternativeName>
        <fullName evidence="19">Nicotinamide nucleotide repair protein</fullName>
    </alternativeName>
    <domain>
        <recommendedName>
            <fullName evidence="19">ADP-dependent (S)-NAD(P)H-hydrate dehydratase</fullName>
            <ecNumber evidence="19">4.2.1.136</ecNumber>
        </recommendedName>
        <alternativeName>
            <fullName evidence="19">ADP-dependent NAD(P)HX dehydratase</fullName>
        </alternativeName>
    </domain>
    <domain>
        <recommendedName>
            <fullName evidence="19">NAD(P)H-hydrate epimerase</fullName>
            <ecNumber evidence="19">5.1.99.6</ecNumber>
        </recommendedName>
    </domain>
</protein>
<comment type="similarity">
    <text evidence="17">Belongs to the NnrD/CARKD family.</text>
</comment>
<dbReference type="GO" id="GO:0005524">
    <property type="term" value="F:ATP binding"/>
    <property type="evidence" value="ECO:0007669"/>
    <property type="project" value="UniProtKB-UniRule"/>
</dbReference>
<evidence type="ECO:0000256" key="3">
    <source>
        <dbReference type="ARBA" id="ARBA00006001"/>
    </source>
</evidence>
<dbReference type="InterPro" id="IPR000631">
    <property type="entry name" value="CARKD"/>
</dbReference>
<dbReference type="FunFam" id="3.40.1190.20:FF:000017">
    <property type="entry name" value="Multifunctional fusion protein"/>
    <property type="match status" value="1"/>
</dbReference>
<comment type="function">
    <text evidence="14 19">Bifunctional enzyme that catalyzes the epimerization of the S- and R-forms of NAD(P)HX and the dehydration of the S-form of NAD(P)HX at the expense of ADP, which is converted to AMP. This allows the repair of both epimers of NAD(P)HX, a damaged form of NAD(P)H that is a result of enzymatic or heat-dependent hydration.</text>
</comment>
<feature type="binding site" evidence="18">
    <location>
        <position position="165"/>
    </location>
    <ligand>
        <name>K(+)</name>
        <dbReference type="ChEBI" id="CHEBI:29103"/>
    </ligand>
</feature>
<feature type="domain" description="YjeF C-terminal" evidence="20">
    <location>
        <begin position="226"/>
        <end position="496"/>
    </location>
</feature>
<keyword evidence="6 17" id="KW-0547">Nucleotide-binding</keyword>
<keyword evidence="23" id="KW-1185">Reference proteome</keyword>
<keyword evidence="8 17" id="KW-0521">NADP</keyword>
<dbReference type="Pfam" id="PF01256">
    <property type="entry name" value="Carb_kinase"/>
    <property type="match status" value="1"/>
</dbReference>
<feature type="binding site" evidence="18">
    <location>
        <begin position="66"/>
        <end position="70"/>
    </location>
    <ligand>
        <name>(6S)-NADPHX</name>
        <dbReference type="ChEBI" id="CHEBI:64076"/>
    </ligand>
</feature>
<evidence type="ECO:0000313" key="23">
    <source>
        <dbReference type="Proteomes" id="UP000737113"/>
    </source>
</evidence>
<keyword evidence="5 18" id="KW-0479">Metal-binding</keyword>
<feature type="binding site" evidence="17">
    <location>
        <position position="261"/>
    </location>
    <ligand>
        <name>(6S)-NADPHX</name>
        <dbReference type="ChEBI" id="CHEBI:64076"/>
    </ligand>
</feature>
<accession>A0A972G6D1</accession>
<sequence length="498" mass="51216">MAQDLSALPRSLYTGQQIRAAETEAVARGDVTLYGLVERAGEAAFGLITQQHSAPTEVLVLAGTGNNGADALVCAARLLKAGYAVTLMALPKAEPGEPLSLALAAFAAQGGKVQPMALPDIAKAKLIVDGLLGTGVTGVLRPGLADIIAAVNGSNAWVLSLDLPSGLNADTGACDGVPVQADVTLTFGGLKQGLFTAKGRQHCGFIALAELGLTAYLPQPAARKVTLEYLASCLAPRARDSHKGMAGKVLMVGGDTGMAGAIRLAGEACLRAGAGLVTVMSRPEHQVTVNMNRPELMFLGCEPADPAFLQRLEWAQLVLLGPGLGQQVWGRACFDACLGVGRAGIPKLLDADALNLLSQAPRSCPDWVLTPHPGEAARLLGCSLAEVETDRFAAIRAIQRKYEGVVLLKGAGTLIFDGEHMYVAPVGNPGLASGGCGDVLSGIIAALMAQGLEPISATLAGVIVHGHAADLAAAEGERGMLASDLMPFIRQLVNSDLL</sequence>
<dbReference type="PANTHER" id="PTHR12592">
    <property type="entry name" value="ATP-DEPENDENT (S)-NAD(P)H-HYDRATE DEHYDRATASE FAMILY MEMBER"/>
    <property type="match status" value="1"/>
</dbReference>
<comment type="cofactor">
    <cofactor evidence="17">
        <name>Mg(2+)</name>
        <dbReference type="ChEBI" id="CHEBI:18420"/>
    </cofactor>
</comment>
<dbReference type="GO" id="GO:0046872">
    <property type="term" value="F:metal ion binding"/>
    <property type="evidence" value="ECO:0007669"/>
    <property type="project" value="UniProtKB-UniRule"/>
</dbReference>
<feature type="binding site" evidence="18">
    <location>
        <position position="129"/>
    </location>
    <ligand>
        <name>K(+)</name>
        <dbReference type="ChEBI" id="CHEBI:29103"/>
    </ligand>
</feature>
<keyword evidence="7 17" id="KW-0067">ATP-binding</keyword>
<dbReference type="Pfam" id="PF03853">
    <property type="entry name" value="YjeF_N"/>
    <property type="match status" value="1"/>
</dbReference>
<feature type="binding site" evidence="18">
    <location>
        <position position="67"/>
    </location>
    <ligand>
        <name>K(+)</name>
        <dbReference type="ChEBI" id="CHEBI:29103"/>
    </ligand>
</feature>
<keyword evidence="12 17" id="KW-0456">Lyase</keyword>
<evidence type="ECO:0000259" key="20">
    <source>
        <dbReference type="PROSITE" id="PS51383"/>
    </source>
</evidence>
<dbReference type="GO" id="GO:0110051">
    <property type="term" value="P:metabolite repair"/>
    <property type="evidence" value="ECO:0007669"/>
    <property type="project" value="TreeGrafter"/>
</dbReference>
<comment type="similarity">
    <text evidence="4 19">In the C-terminal section; belongs to the NnrD/CARKD family.</text>
</comment>
<dbReference type="InterPro" id="IPR017953">
    <property type="entry name" value="Carbohydrate_kinase_pred_CS"/>
</dbReference>
<feature type="binding site" evidence="17">
    <location>
        <position position="323"/>
    </location>
    <ligand>
        <name>(6S)-NADPHX</name>
        <dbReference type="ChEBI" id="CHEBI:64076"/>
    </ligand>
</feature>
<dbReference type="PANTHER" id="PTHR12592:SF0">
    <property type="entry name" value="ATP-DEPENDENT (S)-NAD(P)H-HYDRATE DEHYDRATASE"/>
    <property type="match status" value="1"/>
</dbReference>
<dbReference type="EC" id="4.2.1.136" evidence="19"/>
<dbReference type="RefSeq" id="WP_169564018.1">
    <property type="nucleotide sequence ID" value="NZ_JAAXYH010000005.1"/>
</dbReference>
<dbReference type="EMBL" id="JAAXYH010000005">
    <property type="protein sequence ID" value="NMH65310.1"/>
    <property type="molecule type" value="Genomic_DNA"/>
</dbReference>
<dbReference type="Gene3D" id="3.40.1190.20">
    <property type="match status" value="1"/>
</dbReference>
<feature type="binding site" evidence="17">
    <location>
        <position position="438"/>
    </location>
    <ligand>
        <name>(6S)-NADPHX</name>
        <dbReference type="ChEBI" id="CHEBI:64076"/>
    </ligand>
</feature>
<dbReference type="SUPFAM" id="SSF64153">
    <property type="entry name" value="YjeF N-terminal domain-like"/>
    <property type="match status" value="1"/>
</dbReference>
<dbReference type="GO" id="GO:0046496">
    <property type="term" value="P:nicotinamide nucleotide metabolic process"/>
    <property type="evidence" value="ECO:0007669"/>
    <property type="project" value="UniProtKB-UniRule"/>
</dbReference>
<dbReference type="NCBIfam" id="TIGR00197">
    <property type="entry name" value="yjeF_nterm"/>
    <property type="match status" value="1"/>
</dbReference>
<comment type="catalytic activity">
    <reaction evidence="1 18 19">
        <text>(6R)-NADHX = (6S)-NADHX</text>
        <dbReference type="Rhea" id="RHEA:32215"/>
        <dbReference type="ChEBI" id="CHEBI:64074"/>
        <dbReference type="ChEBI" id="CHEBI:64075"/>
        <dbReference type="EC" id="5.1.99.6"/>
    </reaction>
</comment>
<dbReference type="PROSITE" id="PS01050">
    <property type="entry name" value="YJEF_C_2"/>
    <property type="match status" value="1"/>
</dbReference>
<keyword evidence="10 17" id="KW-0520">NAD</keyword>
<dbReference type="GO" id="GO:0052856">
    <property type="term" value="F:NAD(P)HX epimerase activity"/>
    <property type="evidence" value="ECO:0007669"/>
    <property type="project" value="UniProtKB-UniRule"/>
</dbReference>
<evidence type="ECO:0000256" key="6">
    <source>
        <dbReference type="ARBA" id="ARBA00022741"/>
    </source>
</evidence>
<dbReference type="CDD" id="cd01171">
    <property type="entry name" value="YXKO-related"/>
    <property type="match status" value="1"/>
</dbReference>
<comment type="catalytic activity">
    <reaction evidence="2 18 19">
        <text>(6R)-NADPHX = (6S)-NADPHX</text>
        <dbReference type="Rhea" id="RHEA:32227"/>
        <dbReference type="ChEBI" id="CHEBI:64076"/>
        <dbReference type="ChEBI" id="CHEBI:64077"/>
        <dbReference type="EC" id="5.1.99.6"/>
    </reaction>
</comment>
<feature type="binding site" evidence="17">
    <location>
        <position position="372"/>
    </location>
    <ligand>
        <name>(6S)-NADPHX</name>
        <dbReference type="ChEBI" id="CHEBI:64076"/>
    </ligand>
</feature>
<evidence type="ECO:0000256" key="15">
    <source>
        <dbReference type="ARBA" id="ARBA00048238"/>
    </source>
</evidence>
<feature type="domain" description="YjeF N-terminal" evidence="21">
    <location>
        <begin position="18"/>
        <end position="219"/>
    </location>
</feature>
<evidence type="ECO:0000256" key="7">
    <source>
        <dbReference type="ARBA" id="ARBA00022840"/>
    </source>
</evidence>
<evidence type="ECO:0000256" key="11">
    <source>
        <dbReference type="ARBA" id="ARBA00023235"/>
    </source>
</evidence>
<dbReference type="SUPFAM" id="SSF53613">
    <property type="entry name" value="Ribokinase-like"/>
    <property type="match status" value="1"/>
</dbReference>
<dbReference type="PROSITE" id="PS51385">
    <property type="entry name" value="YJEF_N"/>
    <property type="match status" value="1"/>
</dbReference>
<evidence type="ECO:0000256" key="5">
    <source>
        <dbReference type="ARBA" id="ARBA00022723"/>
    </source>
</evidence>
<comment type="catalytic activity">
    <reaction evidence="16 17 19">
        <text>(6S)-NADPHX + ADP = AMP + phosphate + NADPH + H(+)</text>
        <dbReference type="Rhea" id="RHEA:32235"/>
        <dbReference type="ChEBI" id="CHEBI:15378"/>
        <dbReference type="ChEBI" id="CHEBI:43474"/>
        <dbReference type="ChEBI" id="CHEBI:57783"/>
        <dbReference type="ChEBI" id="CHEBI:64076"/>
        <dbReference type="ChEBI" id="CHEBI:456215"/>
        <dbReference type="ChEBI" id="CHEBI:456216"/>
        <dbReference type="EC" id="4.2.1.136"/>
    </reaction>
</comment>
<feature type="binding site" evidence="18">
    <location>
        <begin position="133"/>
        <end position="139"/>
    </location>
    <ligand>
        <name>(6S)-NADPHX</name>
        <dbReference type="ChEBI" id="CHEBI:64076"/>
    </ligand>
</feature>
<dbReference type="AlphaFoldDB" id="A0A972G6D1"/>
<keyword evidence="9 18" id="KW-0630">Potassium</keyword>
<dbReference type="GO" id="GO:0052855">
    <property type="term" value="F:ADP-dependent NAD(P)H-hydrate dehydratase activity"/>
    <property type="evidence" value="ECO:0007669"/>
    <property type="project" value="UniProtKB-UniRule"/>
</dbReference>
<comment type="similarity">
    <text evidence="3 19">In the N-terminal section; belongs to the NnrE/AIBP family.</text>
</comment>
<evidence type="ECO:0000256" key="19">
    <source>
        <dbReference type="PIRNR" id="PIRNR017184"/>
    </source>
</evidence>
<evidence type="ECO:0000256" key="1">
    <source>
        <dbReference type="ARBA" id="ARBA00000013"/>
    </source>
</evidence>
<evidence type="ECO:0000259" key="21">
    <source>
        <dbReference type="PROSITE" id="PS51385"/>
    </source>
</evidence>
<evidence type="ECO:0000256" key="2">
    <source>
        <dbReference type="ARBA" id="ARBA00000909"/>
    </source>
</evidence>
<evidence type="ECO:0000313" key="22">
    <source>
        <dbReference type="EMBL" id="NMH65310.1"/>
    </source>
</evidence>
<keyword evidence="13" id="KW-0511">Multifunctional enzyme</keyword>
<feature type="binding site" evidence="17">
    <location>
        <position position="437"/>
    </location>
    <ligand>
        <name>AMP</name>
        <dbReference type="ChEBI" id="CHEBI:456215"/>
    </ligand>
</feature>